<accession>A0A0E9SZI6</accession>
<feature type="compositionally biased region" description="Basic and acidic residues" evidence="1">
    <location>
        <begin position="1"/>
        <end position="18"/>
    </location>
</feature>
<dbReference type="EMBL" id="GBXM01062477">
    <property type="protein sequence ID" value="JAH46100.1"/>
    <property type="molecule type" value="Transcribed_RNA"/>
</dbReference>
<reference evidence="2" key="2">
    <citation type="journal article" date="2015" name="Fish Shellfish Immunol.">
        <title>Early steps in the European eel (Anguilla anguilla)-Vibrio vulnificus interaction in the gills: Role of the RtxA13 toxin.</title>
        <authorList>
            <person name="Callol A."/>
            <person name="Pajuelo D."/>
            <person name="Ebbesson L."/>
            <person name="Teles M."/>
            <person name="MacKenzie S."/>
            <person name="Amaro C."/>
        </authorList>
    </citation>
    <scope>NUCLEOTIDE SEQUENCE</scope>
</reference>
<dbReference type="AlphaFoldDB" id="A0A0E9SZI6"/>
<evidence type="ECO:0000256" key="1">
    <source>
        <dbReference type="SAM" id="MobiDB-lite"/>
    </source>
</evidence>
<protein>
    <submittedName>
        <fullName evidence="2">Uncharacterized protein</fullName>
    </submittedName>
</protein>
<sequence>MQREAESAHQTAVEERVRFHPTQPQERGQKPGEVPNDVQHFTQPSEGAVCV</sequence>
<name>A0A0E9SZI6_ANGAN</name>
<feature type="region of interest" description="Disordered" evidence="1">
    <location>
        <begin position="1"/>
        <end position="51"/>
    </location>
</feature>
<organism evidence="2">
    <name type="scientific">Anguilla anguilla</name>
    <name type="common">European freshwater eel</name>
    <name type="synonym">Muraena anguilla</name>
    <dbReference type="NCBI Taxonomy" id="7936"/>
    <lineage>
        <taxon>Eukaryota</taxon>
        <taxon>Metazoa</taxon>
        <taxon>Chordata</taxon>
        <taxon>Craniata</taxon>
        <taxon>Vertebrata</taxon>
        <taxon>Euteleostomi</taxon>
        <taxon>Actinopterygii</taxon>
        <taxon>Neopterygii</taxon>
        <taxon>Teleostei</taxon>
        <taxon>Anguilliformes</taxon>
        <taxon>Anguillidae</taxon>
        <taxon>Anguilla</taxon>
    </lineage>
</organism>
<proteinExistence type="predicted"/>
<evidence type="ECO:0000313" key="2">
    <source>
        <dbReference type="EMBL" id="JAH46100.1"/>
    </source>
</evidence>
<reference evidence="2" key="1">
    <citation type="submission" date="2014-11" db="EMBL/GenBank/DDBJ databases">
        <authorList>
            <person name="Amaro Gonzalez C."/>
        </authorList>
    </citation>
    <scope>NUCLEOTIDE SEQUENCE</scope>
</reference>